<dbReference type="GeneID" id="71516149"/>
<dbReference type="InterPro" id="IPR013830">
    <property type="entry name" value="SGNH_hydro"/>
</dbReference>
<dbReference type="SUPFAM" id="SSF52266">
    <property type="entry name" value="SGNH hydrolase"/>
    <property type="match status" value="1"/>
</dbReference>
<dbReference type="InterPro" id="IPR051532">
    <property type="entry name" value="Ester_Hydrolysis_Enzymes"/>
</dbReference>
<keyword evidence="2" id="KW-0472">Membrane</keyword>
<dbReference type="Pfam" id="PF13472">
    <property type="entry name" value="Lipase_GDSL_2"/>
    <property type="match status" value="1"/>
</dbReference>
<dbReference type="GO" id="GO:0004622">
    <property type="term" value="F:phosphatidylcholine lysophospholipase activity"/>
    <property type="evidence" value="ECO:0007669"/>
    <property type="project" value="TreeGrafter"/>
</dbReference>
<dbReference type="PANTHER" id="PTHR30383:SF27">
    <property type="entry name" value="SPORE GERMINATION LIPASE LIPC"/>
    <property type="match status" value="1"/>
</dbReference>
<feature type="transmembrane region" description="Helical" evidence="2">
    <location>
        <begin position="5"/>
        <end position="25"/>
    </location>
</feature>
<dbReference type="KEGG" id="vhl:BME96_17205"/>
<dbReference type="EMBL" id="CP017962">
    <property type="protein sequence ID" value="APC49825.1"/>
    <property type="molecule type" value="Genomic_DNA"/>
</dbReference>
<proteinExistence type="predicted"/>
<evidence type="ECO:0000256" key="1">
    <source>
        <dbReference type="SAM" id="MobiDB-lite"/>
    </source>
</evidence>
<dbReference type="PANTHER" id="PTHR30383">
    <property type="entry name" value="THIOESTERASE 1/PROTEASE 1/LYSOPHOSPHOLIPASE L1"/>
    <property type="match status" value="1"/>
</dbReference>
<reference evidence="4 5" key="1">
    <citation type="submission" date="2016-11" db="EMBL/GenBank/DDBJ databases">
        <title>Complete genome sequencing of Virgibacillus halodenitrificans PDB-F2.</title>
        <authorList>
            <person name="Sun Z."/>
            <person name="Zhou Y."/>
            <person name="Li H."/>
        </authorList>
    </citation>
    <scope>NUCLEOTIDE SEQUENCE [LARGE SCALE GENOMIC DNA]</scope>
    <source>
        <strain evidence="4 5">PDB-F2</strain>
    </source>
</reference>
<keyword evidence="2" id="KW-1133">Transmembrane helix</keyword>
<organism evidence="4 5">
    <name type="scientific">Virgibacillus halodenitrificans</name>
    <name type="common">Bacillus halodenitrificans</name>
    <dbReference type="NCBI Taxonomy" id="1482"/>
    <lineage>
        <taxon>Bacteria</taxon>
        <taxon>Bacillati</taxon>
        <taxon>Bacillota</taxon>
        <taxon>Bacilli</taxon>
        <taxon>Bacillales</taxon>
        <taxon>Bacillaceae</taxon>
        <taxon>Virgibacillus</taxon>
    </lineage>
</organism>
<evidence type="ECO:0000259" key="3">
    <source>
        <dbReference type="Pfam" id="PF13472"/>
    </source>
</evidence>
<feature type="region of interest" description="Disordered" evidence="1">
    <location>
        <begin position="37"/>
        <end position="65"/>
    </location>
</feature>
<dbReference type="CDD" id="cd04506">
    <property type="entry name" value="SGNH_hydrolase_YpmR_like"/>
    <property type="match status" value="1"/>
</dbReference>
<dbReference type="InterPro" id="IPR036514">
    <property type="entry name" value="SGNH_hydro_sf"/>
</dbReference>
<name>A0AAC9NM71_VIRHA</name>
<evidence type="ECO:0000256" key="2">
    <source>
        <dbReference type="SAM" id="Phobius"/>
    </source>
</evidence>
<feature type="compositionally biased region" description="Acidic residues" evidence="1">
    <location>
        <begin position="51"/>
        <end position="63"/>
    </location>
</feature>
<dbReference type="RefSeq" id="WP_019376716.1">
    <property type="nucleotide sequence ID" value="NZ_CP017962.1"/>
</dbReference>
<protein>
    <recommendedName>
        <fullName evidence="3">SGNH hydrolase-type esterase domain-containing protein</fullName>
    </recommendedName>
</protein>
<evidence type="ECO:0000313" key="5">
    <source>
        <dbReference type="Proteomes" id="UP000182945"/>
    </source>
</evidence>
<accession>A0AAC9NM71</accession>
<keyword evidence="2" id="KW-0812">Transmembrane</keyword>
<dbReference type="AlphaFoldDB" id="A0AAC9NM71"/>
<dbReference type="Proteomes" id="UP000182945">
    <property type="component" value="Chromosome"/>
</dbReference>
<sequence length="296" mass="33920">MNKKIIALITGVVMLIGIAVIIINMNQPEPDFKNVRITDEDEETITQQPANDEEENMQEEDSENSAPLKEIVVKAVKQTVDFFSTKETQILAIGDSLTQGVGDSTEQGGYVGILDRSINQQEELVDFANLGIRGNRSDQLLKRLEKPEVVDAINEADIILITIGANDIMKVVKENFTHLKMEDFTEEKQNYEQRLEKIFNKMQSINPDSHIYLLGFYNPFKQYFEDIKELSLIIEEWNESGRKIAGDHENITYIPTADLFDEDDTNLFSEDNFHPNELGYKRIARRVLNYLTHEEG</sequence>
<dbReference type="Gene3D" id="3.40.50.1110">
    <property type="entry name" value="SGNH hydrolase"/>
    <property type="match status" value="1"/>
</dbReference>
<evidence type="ECO:0000313" key="4">
    <source>
        <dbReference type="EMBL" id="APC49825.1"/>
    </source>
</evidence>
<feature type="domain" description="SGNH hydrolase-type esterase" evidence="3">
    <location>
        <begin position="92"/>
        <end position="282"/>
    </location>
</feature>
<gene>
    <name evidence="4" type="ORF">BME96_17205</name>
</gene>